<reference evidence="2 3" key="1">
    <citation type="submission" date="2019-11" db="EMBL/GenBank/DDBJ databases">
        <title>Genome sequences of 17 halophilic strains isolated from different environments.</title>
        <authorList>
            <person name="Furrow R.E."/>
        </authorList>
    </citation>
    <scope>NUCLEOTIDE SEQUENCE [LARGE SCALE GENOMIC DNA]</scope>
    <source>
        <strain evidence="2 3">22502_06_Cabo</strain>
    </source>
</reference>
<proteinExistence type="predicted"/>
<dbReference type="RefSeq" id="WP_159357929.1">
    <property type="nucleotide sequence ID" value="NZ_WMFC01000002.1"/>
</dbReference>
<dbReference type="AlphaFoldDB" id="A0A6B1IHJ8"/>
<evidence type="ECO:0000313" key="3">
    <source>
        <dbReference type="Proteomes" id="UP000452321"/>
    </source>
</evidence>
<organism evidence="2 3">
    <name type="scientific">Halorubrum distributum</name>
    <dbReference type="NCBI Taxonomy" id="29283"/>
    <lineage>
        <taxon>Archaea</taxon>
        <taxon>Methanobacteriati</taxon>
        <taxon>Methanobacteriota</taxon>
        <taxon>Stenosarchaea group</taxon>
        <taxon>Halobacteria</taxon>
        <taxon>Halobacteriales</taxon>
        <taxon>Haloferacaceae</taxon>
        <taxon>Halorubrum</taxon>
        <taxon>Halorubrum distributum group</taxon>
    </lineage>
</organism>
<accession>A0A6B1IHJ8</accession>
<keyword evidence="1" id="KW-0472">Membrane</keyword>
<feature type="transmembrane region" description="Helical" evidence="1">
    <location>
        <begin position="34"/>
        <end position="55"/>
    </location>
</feature>
<gene>
    <name evidence="2" type="ORF">GLW30_02700</name>
</gene>
<dbReference type="Proteomes" id="UP000452321">
    <property type="component" value="Unassembled WGS sequence"/>
</dbReference>
<comment type="caution">
    <text evidence="2">The sequence shown here is derived from an EMBL/GenBank/DDBJ whole genome shotgun (WGS) entry which is preliminary data.</text>
</comment>
<evidence type="ECO:0000313" key="2">
    <source>
        <dbReference type="EMBL" id="MYL66640.1"/>
    </source>
</evidence>
<sequence>MAVPTAKRSLRRGVAVLLIPLSGATTLPDFVESALPGVSDAVGIVLFVAAVAYLVGSVGRQVAAAADTPL</sequence>
<name>A0A6B1IHJ8_9EURY</name>
<keyword evidence="1" id="KW-0812">Transmembrane</keyword>
<dbReference type="EMBL" id="WMFC01000002">
    <property type="protein sequence ID" value="MYL66640.1"/>
    <property type="molecule type" value="Genomic_DNA"/>
</dbReference>
<keyword evidence="1" id="KW-1133">Transmembrane helix</keyword>
<protein>
    <submittedName>
        <fullName evidence="2">Uncharacterized protein</fullName>
    </submittedName>
</protein>
<evidence type="ECO:0000256" key="1">
    <source>
        <dbReference type="SAM" id="Phobius"/>
    </source>
</evidence>